<dbReference type="Proteomes" id="UP000186804">
    <property type="component" value="Unassembled WGS sequence"/>
</dbReference>
<dbReference type="AlphaFoldDB" id="A0A1J4MCJ5"/>
<gene>
    <name evidence="1" type="ORF">cand_031330</name>
</gene>
<dbReference type="RefSeq" id="XP_067066851.1">
    <property type="nucleotide sequence ID" value="XM_067213359.1"/>
</dbReference>
<sequence>MEQDQNLNLSGLSSIYLNSLGQFNEANDIELLLLSPLKENKRRRIEKDHNDSSNVQAVAMVTQYLLSRIPLPTTRSDLHKKFIKSANHKLKLDTILDEVNNHLQSILGLGILCSDIEKKKSSNPKYYVVQLCSHRSHINALCQLQSIHPNTLGELTAEGYSNNIISSYKCNAFINFISFLFGFFDVTSKDISTSQDSCVSNKDNTIEIHIDYFLDIVSELIGYEFVKEKIKNELDILLSSKINTVTIDEEDTESTNSQHSPLSIMLQVIYRCGYIIPIFNQNKVPNSRNIKYRISGFIPGPLLYWNSSSIKKILVEYS</sequence>
<accession>A0A1J4MCJ5</accession>
<reference evidence="1 2" key="1">
    <citation type="submission" date="2016-10" db="EMBL/GenBank/DDBJ databases">
        <title>Reductive evolution of mitochondrial metabolism and differential evolution of invasion-related proteins in Cryptosporidium.</title>
        <authorList>
            <person name="Liu S."/>
            <person name="Roellig D.M."/>
            <person name="Guo Y."/>
            <person name="Li N."/>
            <person name="Frace M.A."/>
            <person name="Tang K."/>
            <person name="Zhang L."/>
            <person name="Feng Y."/>
            <person name="Xiao L."/>
        </authorList>
    </citation>
    <scope>NUCLEOTIDE SEQUENCE [LARGE SCALE GENOMIC DNA]</scope>
    <source>
        <strain evidence="1">30847</strain>
    </source>
</reference>
<proteinExistence type="predicted"/>
<dbReference type="VEuPathDB" id="CryptoDB:cand_031330"/>
<name>A0A1J4MCJ5_9CRYT</name>
<protein>
    <submittedName>
        <fullName evidence="1">Uncharacterized protein</fullName>
    </submittedName>
</protein>
<organism evidence="1 2">
    <name type="scientific">Cryptosporidium andersoni</name>
    <dbReference type="NCBI Taxonomy" id="117008"/>
    <lineage>
        <taxon>Eukaryota</taxon>
        <taxon>Sar</taxon>
        <taxon>Alveolata</taxon>
        <taxon>Apicomplexa</taxon>
        <taxon>Conoidasida</taxon>
        <taxon>Coccidia</taxon>
        <taxon>Eucoccidiorida</taxon>
        <taxon>Eimeriorina</taxon>
        <taxon>Cryptosporidiidae</taxon>
        <taxon>Cryptosporidium</taxon>
    </lineage>
</organism>
<evidence type="ECO:0000313" key="1">
    <source>
        <dbReference type="EMBL" id="OII71954.1"/>
    </source>
</evidence>
<evidence type="ECO:0000313" key="2">
    <source>
        <dbReference type="Proteomes" id="UP000186804"/>
    </source>
</evidence>
<dbReference type="GeneID" id="92367317"/>
<dbReference type="EMBL" id="LRBS01000120">
    <property type="protein sequence ID" value="OII71954.1"/>
    <property type="molecule type" value="Genomic_DNA"/>
</dbReference>
<keyword evidence="2" id="KW-1185">Reference proteome</keyword>
<dbReference type="OrthoDB" id="341166at2759"/>
<comment type="caution">
    <text evidence="1">The sequence shown here is derived from an EMBL/GenBank/DDBJ whole genome shotgun (WGS) entry which is preliminary data.</text>
</comment>